<feature type="compositionally biased region" description="Polar residues" evidence="1">
    <location>
        <begin position="9"/>
        <end position="18"/>
    </location>
</feature>
<dbReference type="Proteomes" id="UP000176603">
    <property type="component" value="Unassembled WGS sequence"/>
</dbReference>
<dbReference type="EMBL" id="MGEH01000037">
    <property type="protein sequence ID" value="OGL78152.1"/>
    <property type="molecule type" value="Genomic_DNA"/>
</dbReference>
<evidence type="ECO:0000256" key="1">
    <source>
        <dbReference type="SAM" id="MobiDB-lite"/>
    </source>
</evidence>
<gene>
    <name evidence="2" type="ORF">A3E39_04525</name>
</gene>
<comment type="caution">
    <text evidence="2">The sequence shown here is derived from an EMBL/GenBank/DDBJ whole genome shotgun (WGS) entry which is preliminary data.</text>
</comment>
<feature type="region of interest" description="Disordered" evidence="1">
    <location>
        <begin position="1"/>
        <end position="44"/>
    </location>
</feature>
<evidence type="ECO:0000313" key="2">
    <source>
        <dbReference type="EMBL" id="OGL78152.1"/>
    </source>
</evidence>
<accession>A0A1F7UIQ6</accession>
<evidence type="ECO:0000313" key="3">
    <source>
        <dbReference type="Proteomes" id="UP000176603"/>
    </source>
</evidence>
<protein>
    <submittedName>
        <fullName evidence="2">Uncharacterized protein</fullName>
    </submittedName>
</protein>
<proteinExistence type="predicted"/>
<name>A0A1F7UIQ6_9BACT</name>
<sequence>MGDGPKLVLSNTEGFQSSKDQRSKNPMLGREASQGTETDAPVRPAATVDARGSAIVGAAGNQPPAGAPGLFLPFIRIRGPPFRMMDVREHVPDDGFRE</sequence>
<dbReference type="AlphaFoldDB" id="A0A1F7UIQ6"/>
<reference evidence="2 3" key="1">
    <citation type="journal article" date="2016" name="Nat. Commun.">
        <title>Thousands of microbial genomes shed light on interconnected biogeochemical processes in an aquifer system.</title>
        <authorList>
            <person name="Anantharaman K."/>
            <person name="Brown C.T."/>
            <person name="Hug L.A."/>
            <person name="Sharon I."/>
            <person name="Castelle C.J."/>
            <person name="Probst A.J."/>
            <person name="Thomas B.C."/>
            <person name="Singh A."/>
            <person name="Wilkins M.J."/>
            <person name="Karaoz U."/>
            <person name="Brodie E.L."/>
            <person name="Williams K.H."/>
            <person name="Hubbard S.S."/>
            <person name="Banfield J.F."/>
        </authorList>
    </citation>
    <scope>NUCLEOTIDE SEQUENCE [LARGE SCALE GENOMIC DNA]</scope>
</reference>
<organism evidence="2 3">
    <name type="scientific">Candidatus Uhrbacteria bacterium RIFCSPHIGHO2_12_FULL_60_25</name>
    <dbReference type="NCBI Taxonomy" id="1802399"/>
    <lineage>
        <taxon>Bacteria</taxon>
        <taxon>Candidatus Uhriibacteriota</taxon>
    </lineage>
</organism>